<organism evidence="1 2">
    <name type="scientific">Rhizobium sophoriradicis</name>
    <dbReference type="NCBI Taxonomy" id="1535245"/>
    <lineage>
        <taxon>Bacteria</taxon>
        <taxon>Pseudomonadati</taxon>
        <taxon>Pseudomonadota</taxon>
        <taxon>Alphaproteobacteria</taxon>
        <taxon>Hyphomicrobiales</taxon>
        <taxon>Rhizobiaceae</taxon>
        <taxon>Rhizobium/Agrobacterium group</taxon>
        <taxon>Rhizobium</taxon>
    </lineage>
</organism>
<dbReference type="Proteomes" id="UP000218807">
    <property type="component" value="Unassembled WGS sequence"/>
</dbReference>
<reference evidence="1 2" key="1">
    <citation type="submission" date="2017-09" db="EMBL/GenBank/DDBJ databases">
        <title>Comparative genomics of rhizobia isolated from Phaseolus vulgaris in China.</title>
        <authorList>
            <person name="Tong W."/>
        </authorList>
    </citation>
    <scope>NUCLEOTIDE SEQUENCE [LARGE SCALE GENOMIC DNA]</scope>
    <source>
        <strain evidence="1 2">L101</strain>
    </source>
</reference>
<comment type="caution">
    <text evidence="1">The sequence shown here is derived from an EMBL/GenBank/DDBJ whole genome shotgun (WGS) entry which is preliminary data.</text>
</comment>
<keyword evidence="2" id="KW-1185">Reference proteome</keyword>
<dbReference type="EMBL" id="NXDM01000035">
    <property type="protein sequence ID" value="PCK77879.1"/>
    <property type="molecule type" value="Genomic_DNA"/>
</dbReference>
<dbReference type="AlphaFoldDB" id="A0A2A5KLE0"/>
<name>A0A2A5KLE0_9HYPH</name>
<proteinExistence type="predicted"/>
<evidence type="ECO:0000313" key="1">
    <source>
        <dbReference type="EMBL" id="PCK77879.1"/>
    </source>
</evidence>
<accession>A0A2A5KLE0</accession>
<gene>
    <name evidence="1" type="ORF">CPT34_27835</name>
</gene>
<sequence length="71" mass="7857">MPTYAVELKRPIEQAGHLAIADDRSLTDLAASLHGAGFIETTDVTAFPGRPKRKRRMVLFLGDISRIYADD</sequence>
<evidence type="ECO:0000313" key="2">
    <source>
        <dbReference type="Proteomes" id="UP000218807"/>
    </source>
</evidence>
<protein>
    <submittedName>
        <fullName evidence="1">Uncharacterized protein</fullName>
    </submittedName>
</protein>